<evidence type="ECO:0000256" key="1">
    <source>
        <dbReference type="SAM" id="MobiDB-lite"/>
    </source>
</evidence>
<keyword evidence="3" id="KW-1185">Reference proteome</keyword>
<sequence>MGFQSNNKLQQPVRNNRQEHTTVRSTKNFHFMGGKPCGNYCGTRDTTWWVRIRPTHLDFTHMSRRAQRLGLRIRRGPGGLTVHRFHSSINVNDICTSLDSMRKISTRVIERSRRDRRTPAVKLRPFRAGGPTIQGL</sequence>
<evidence type="ECO:0000313" key="3">
    <source>
        <dbReference type="Proteomes" id="UP000825729"/>
    </source>
</evidence>
<feature type="compositionally biased region" description="Polar residues" evidence="1">
    <location>
        <begin position="1"/>
        <end position="15"/>
    </location>
</feature>
<evidence type="ECO:0000313" key="2">
    <source>
        <dbReference type="EMBL" id="KAG9440572.1"/>
    </source>
</evidence>
<gene>
    <name evidence="2" type="ORF">H6P81_020737</name>
</gene>
<feature type="region of interest" description="Disordered" evidence="1">
    <location>
        <begin position="1"/>
        <end position="22"/>
    </location>
</feature>
<dbReference type="AlphaFoldDB" id="A0AAV7DV98"/>
<accession>A0AAV7DV98</accession>
<name>A0AAV7DV98_ARIFI</name>
<proteinExistence type="predicted"/>
<dbReference type="EMBL" id="JAINDJ010000008">
    <property type="protein sequence ID" value="KAG9440572.1"/>
    <property type="molecule type" value="Genomic_DNA"/>
</dbReference>
<protein>
    <recommendedName>
        <fullName evidence="4">Ribosomal protein S11</fullName>
    </recommendedName>
</protein>
<evidence type="ECO:0008006" key="4">
    <source>
        <dbReference type="Google" id="ProtNLM"/>
    </source>
</evidence>
<reference evidence="2 3" key="1">
    <citation type="submission" date="2021-07" db="EMBL/GenBank/DDBJ databases">
        <title>The Aristolochia fimbriata genome: insights into angiosperm evolution, floral development and chemical biosynthesis.</title>
        <authorList>
            <person name="Jiao Y."/>
        </authorList>
    </citation>
    <scope>NUCLEOTIDE SEQUENCE [LARGE SCALE GENOMIC DNA]</scope>
    <source>
        <strain evidence="2">IBCAS-2021</strain>
        <tissue evidence="2">Leaf</tissue>
    </source>
</reference>
<organism evidence="2 3">
    <name type="scientific">Aristolochia fimbriata</name>
    <name type="common">White veined hardy Dutchman's pipe vine</name>
    <dbReference type="NCBI Taxonomy" id="158543"/>
    <lineage>
        <taxon>Eukaryota</taxon>
        <taxon>Viridiplantae</taxon>
        <taxon>Streptophyta</taxon>
        <taxon>Embryophyta</taxon>
        <taxon>Tracheophyta</taxon>
        <taxon>Spermatophyta</taxon>
        <taxon>Magnoliopsida</taxon>
        <taxon>Magnoliidae</taxon>
        <taxon>Piperales</taxon>
        <taxon>Aristolochiaceae</taxon>
        <taxon>Aristolochia</taxon>
    </lineage>
</organism>
<dbReference type="Proteomes" id="UP000825729">
    <property type="component" value="Unassembled WGS sequence"/>
</dbReference>
<comment type="caution">
    <text evidence="2">The sequence shown here is derived from an EMBL/GenBank/DDBJ whole genome shotgun (WGS) entry which is preliminary data.</text>
</comment>